<dbReference type="AlphaFoldDB" id="A0A0F9NYJ4"/>
<proteinExistence type="predicted"/>
<dbReference type="SUPFAM" id="SSF55608">
    <property type="entry name" value="Homing endonucleases"/>
    <property type="match status" value="1"/>
</dbReference>
<comment type="caution">
    <text evidence="1">The sequence shown here is derived from an EMBL/GenBank/DDBJ whole genome shotgun (WGS) entry which is preliminary data.</text>
</comment>
<dbReference type="InterPro" id="IPR027434">
    <property type="entry name" value="Homing_endonucl"/>
</dbReference>
<name>A0A0F9NYJ4_9ZZZZ</name>
<protein>
    <recommendedName>
        <fullName evidence="2">Homing endonuclease LAGLIDADG domain-containing protein</fullName>
    </recommendedName>
</protein>
<evidence type="ECO:0000313" key="1">
    <source>
        <dbReference type="EMBL" id="KKN22934.1"/>
    </source>
</evidence>
<evidence type="ECO:0008006" key="2">
    <source>
        <dbReference type="Google" id="ProtNLM"/>
    </source>
</evidence>
<dbReference type="Gene3D" id="3.10.28.10">
    <property type="entry name" value="Homing endonucleases"/>
    <property type="match status" value="1"/>
</dbReference>
<gene>
    <name evidence="1" type="ORF">LCGC14_0910090</name>
</gene>
<organism evidence="1">
    <name type="scientific">marine sediment metagenome</name>
    <dbReference type="NCBI Taxonomy" id="412755"/>
    <lineage>
        <taxon>unclassified sequences</taxon>
        <taxon>metagenomes</taxon>
        <taxon>ecological metagenomes</taxon>
    </lineage>
</organism>
<sequence>MIYPTAEDWAYFAGLIDGEGSLQINRRKRQERRSPSYHATLSIANTDRRIIDWLQERWPGYDLRPYTLPSGRTAYRWSVQGDPMRPLLTHVRPWLVAKADQAWVVLEFLAQRTTFPGKRPVSPEELSLREGFALALNYLHRRGTNAA</sequence>
<accession>A0A0F9NYJ4</accession>
<dbReference type="EMBL" id="LAZR01003017">
    <property type="protein sequence ID" value="KKN22934.1"/>
    <property type="molecule type" value="Genomic_DNA"/>
</dbReference>
<reference evidence="1" key="1">
    <citation type="journal article" date="2015" name="Nature">
        <title>Complex archaea that bridge the gap between prokaryotes and eukaryotes.</title>
        <authorList>
            <person name="Spang A."/>
            <person name="Saw J.H."/>
            <person name="Jorgensen S.L."/>
            <person name="Zaremba-Niedzwiedzka K."/>
            <person name="Martijn J."/>
            <person name="Lind A.E."/>
            <person name="van Eijk R."/>
            <person name="Schleper C."/>
            <person name="Guy L."/>
            <person name="Ettema T.J."/>
        </authorList>
    </citation>
    <scope>NUCLEOTIDE SEQUENCE</scope>
</reference>